<dbReference type="VEuPathDB" id="TriTrypDB:TM35_000191140"/>
<feature type="compositionally biased region" description="Polar residues" evidence="1">
    <location>
        <begin position="301"/>
        <end position="325"/>
    </location>
</feature>
<feature type="region of interest" description="Disordered" evidence="1">
    <location>
        <begin position="1128"/>
        <end position="1158"/>
    </location>
</feature>
<dbReference type="OrthoDB" id="273348at2759"/>
<feature type="compositionally biased region" description="Low complexity" evidence="1">
    <location>
        <begin position="444"/>
        <end position="466"/>
    </location>
</feature>
<protein>
    <submittedName>
        <fullName evidence="2">Uncharacterized protein</fullName>
    </submittedName>
</protein>
<name>A0A1X0NUT4_9TRYP</name>
<feature type="compositionally biased region" description="Basic residues" evidence="1">
    <location>
        <begin position="542"/>
        <end position="551"/>
    </location>
</feature>
<feature type="compositionally biased region" description="Acidic residues" evidence="1">
    <location>
        <begin position="162"/>
        <end position="177"/>
    </location>
</feature>
<feature type="compositionally biased region" description="Low complexity" evidence="1">
    <location>
        <begin position="139"/>
        <end position="161"/>
    </location>
</feature>
<organism evidence="2 3">
    <name type="scientific">Trypanosoma theileri</name>
    <dbReference type="NCBI Taxonomy" id="67003"/>
    <lineage>
        <taxon>Eukaryota</taxon>
        <taxon>Discoba</taxon>
        <taxon>Euglenozoa</taxon>
        <taxon>Kinetoplastea</taxon>
        <taxon>Metakinetoplastina</taxon>
        <taxon>Trypanosomatida</taxon>
        <taxon>Trypanosomatidae</taxon>
        <taxon>Trypanosoma</taxon>
    </lineage>
</organism>
<feature type="compositionally biased region" description="Low complexity" evidence="1">
    <location>
        <begin position="216"/>
        <end position="300"/>
    </location>
</feature>
<feature type="compositionally biased region" description="Low complexity" evidence="1">
    <location>
        <begin position="20"/>
        <end position="74"/>
    </location>
</feature>
<evidence type="ECO:0000256" key="1">
    <source>
        <dbReference type="SAM" id="MobiDB-lite"/>
    </source>
</evidence>
<proteinExistence type="predicted"/>
<feature type="region of interest" description="Disordered" evidence="1">
    <location>
        <begin position="1"/>
        <end position="325"/>
    </location>
</feature>
<keyword evidence="3" id="KW-1185">Reference proteome</keyword>
<feature type="compositionally biased region" description="Low complexity" evidence="1">
    <location>
        <begin position="178"/>
        <end position="191"/>
    </location>
</feature>
<comment type="caution">
    <text evidence="2">The sequence shown here is derived from an EMBL/GenBank/DDBJ whole genome shotgun (WGS) entry which is preliminary data.</text>
</comment>
<feature type="region of interest" description="Disordered" evidence="1">
    <location>
        <begin position="535"/>
        <end position="570"/>
    </location>
</feature>
<feature type="compositionally biased region" description="Low complexity" evidence="1">
    <location>
        <begin position="106"/>
        <end position="118"/>
    </location>
</feature>
<reference evidence="2 3" key="1">
    <citation type="submission" date="2017-03" db="EMBL/GenBank/DDBJ databases">
        <title>An alternative strategy for trypanosome survival in the mammalian bloodstream revealed through genome and transcriptome analysis of the ubiquitous bovine parasite Trypanosoma (Megatrypanum) theileri.</title>
        <authorList>
            <person name="Kelly S."/>
            <person name="Ivens A."/>
            <person name="Mott A."/>
            <person name="O'Neill E."/>
            <person name="Emms D."/>
            <person name="Macleod O."/>
            <person name="Voorheis P."/>
            <person name="Matthews J."/>
            <person name="Matthews K."/>
            <person name="Carrington M."/>
        </authorList>
    </citation>
    <scope>NUCLEOTIDE SEQUENCE [LARGE SCALE GENOMIC DNA]</scope>
    <source>
        <strain evidence="2">Edinburgh</strain>
    </source>
</reference>
<dbReference type="EMBL" id="NBCO01000019">
    <property type="protein sequence ID" value="ORC87870.1"/>
    <property type="molecule type" value="Genomic_DNA"/>
</dbReference>
<evidence type="ECO:0000313" key="2">
    <source>
        <dbReference type="EMBL" id="ORC87870.1"/>
    </source>
</evidence>
<dbReference type="Proteomes" id="UP000192257">
    <property type="component" value="Unassembled WGS sequence"/>
</dbReference>
<dbReference type="AlphaFoldDB" id="A0A1X0NUT4"/>
<sequence>MQQHNNAGNSSPVPRRRTVSSDGSTSTTTYTASGSDTKPYVGSSGSNSSSSNSNSNSSYSYSYSYTGSQSGTGTENTSPSPRDNKQKSGAAPQLLSMLQRQKEQRQQLLPPRAPRLALGNVSSGEGYQSPPKESKEGVSKSVSTSSGSYGDSGSYSYSYSYTEEEEGTEEEEDEEDYTGSNSSYSYSYSYSDEPTDPTGDTVPPNKGNKGKREEVSSVTVSSYSGQDSATTGESSSGSYTTESYTGSTGDSSGSGSYTGSYSVTDSSDGYSYSYSYSTSGPTVSGTGSTATTTTSGTRSSEFTTDSSSGTGQGYTDSITRSTGEDSYSYSYYSYSYSGKDTTSSGPHRYSSTLTTESEDSEMSLTASDTRTGSGSSSSYSKSHRLHKDLPPLYPDIRSSKALTTSTSTSTGTTTTATATPSTTTTSLIRDDGSSWHSYSDEISRSGSTTVATTSTGRSSRSSTAIGATESVQVREVLTLCAPSEEAPRIRALPHTCLIPYGSVNDTVAQFVDRLSDVQIDVLRKEAQEKAAAAAAAEEGKKEKSKSKKKKESVKVKTSSGKEEIQEKEEKNKPLVISTDVPAGCFIKKSVKFALKAVGVETTEERALILKSLTLPLQHDALLTLLNNQAHQCLFQRIRSMFCAHDRFMSGEVSLNVTLDIFRRCGIAHRNVGDFTLSLHSLSPKARYPMVCVTQRSLLTNPTTNTTPNGENTPPLESQINEVTLDVCSSALRAGGVNVCWDEEGGDLYVGNLPVIKMVGTPRSTARYILQQLEAMIHVCLSVEACTVNDPTSLSHVLYTPLLTALFSSPPSAFPNAKSVIVENALATLLKPIQQLERLATHHRIQERYLGSGEDTLLRDTIPNRQEDMALLIMQEEQYQEKQQYAQHGIVDWMPKIAASGDKFETISAQTVNDVHYDVSLKKLRIAEAVPADARCYCLVSARKKSSGEWMRAVVVPVVSVKPSKKGGFKWTFGENETDRIFFAGSKTDTLYIEACYDVSDGVTREGGIGGEEILTWCAGHAVIVCSSAKSGTFSVMHGSLIPDNNNDNNNNNNNNTATESKLVEPSKGFFCCFRRKQNAAAAKSLTIAIRSLRANSLSPRESLPSRCLALRRHVPLMAQMRDAIVNASFDHKNNNNDNNNSKNKNKSKSKNDVNTTALQPPPLHVLRQQQVQCCFTVAAHTVLMDVLATLWDRTLRGKMGAKPKNTEQKQKALLTLASKIAAVHNNIGEEQDAIVNIVARGASIPGPLNSQQAPQRPIYV</sequence>
<feature type="region of interest" description="Disordered" evidence="1">
    <location>
        <begin position="337"/>
        <end position="466"/>
    </location>
</feature>
<feature type="compositionally biased region" description="Basic and acidic residues" evidence="1">
    <location>
        <begin position="428"/>
        <end position="443"/>
    </location>
</feature>
<evidence type="ECO:0000313" key="3">
    <source>
        <dbReference type="Proteomes" id="UP000192257"/>
    </source>
</evidence>
<feature type="compositionally biased region" description="Low complexity" evidence="1">
    <location>
        <begin position="399"/>
        <end position="426"/>
    </location>
</feature>
<accession>A0A1X0NUT4</accession>
<dbReference type="GeneID" id="39986392"/>
<gene>
    <name evidence="2" type="ORF">TM35_000191140</name>
</gene>
<dbReference type="RefSeq" id="XP_028881936.1">
    <property type="nucleotide sequence ID" value="XM_029026612.1"/>
</dbReference>
<feature type="compositionally biased region" description="Basic and acidic residues" evidence="1">
    <location>
        <begin position="559"/>
        <end position="570"/>
    </location>
</feature>